<name>A0A956SBP4_UNCEI</name>
<dbReference type="SUPFAM" id="SSF52096">
    <property type="entry name" value="ClpP/crotonase"/>
    <property type="match status" value="1"/>
</dbReference>
<feature type="compositionally biased region" description="Basic and acidic residues" evidence="9">
    <location>
        <begin position="618"/>
        <end position="634"/>
    </location>
</feature>
<dbReference type="PIRSF" id="PIRSF036421">
    <property type="entry name" value="Tricorn_protease"/>
    <property type="match status" value="1"/>
</dbReference>
<evidence type="ECO:0000256" key="9">
    <source>
        <dbReference type="SAM" id="MobiDB-lite"/>
    </source>
</evidence>
<feature type="region of interest" description="Disordered" evidence="9">
    <location>
        <begin position="283"/>
        <end position="329"/>
    </location>
</feature>
<dbReference type="SUPFAM" id="SSF82171">
    <property type="entry name" value="DPP6 N-terminal domain-like"/>
    <property type="match status" value="1"/>
</dbReference>
<dbReference type="InterPro" id="IPR029045">
    <property type="entry name" value="ClpP/crotonase-like_dom_sf"/>
</dbReference>
<comment type="function">
    <text evidence="7">Degrades oligopeptides.</text>
</comment>
<dbReference type="Pfam" id="PF07676">
    <property type="entry name" value="PD40"/>
    <property type="match status" value="2"/>
</dbReference>
<dbReference type="AlphaFoldDB" id="A0A956SBP4"/>
<dbReference type="InterPro" id="IPR011659">
    <property type="entry name" value="WD40"/>
</dbReference>
<feature type="compositionally biased region" description="Basic and acidic residues" evidence="9">
    <location>
        <begin position="294"/>
        <end position="314"/>
    </location>
</feature>
<feature type="region of interest" description="Disordered" evidence="9">
    <location>
        <begin position="456"/>
        <end position="480"/>
    </location>
</feature>
<dbReference type="CDD" id="cd07562">
    <property type="entry name" value="Peptidase_S41_TRI"/>
    <property type="match status" value="1"/>
</dbReference>
<evidence type="ECO:0000256" key="4">
    <source>
        <dbReference type="ARBA" id="ARBA00022670"/>
    </source>
</evidence>
<evidence type="ECO:0000313" key="11">
    <source>
        <dbReference type="EMBL" id="MCA9754566.1"/>
    </source>
</evidence>
<dbReference type="InterPro" id="IPR028204">
    <property type="entry name" value="Tricorn_C1"/>
</dbReference>
<comment type="subcellular location">
    <subcellularLocation>
        <location evidence="1 7">Cytoplasm</location>
    </subcellularLocation>
</comment>
<feature type="active site" description="Nucleophile" evidence="8">
    <location>
        <position position="1029"/>
    </location>
</feature>
<dbReference type="InterPro" id="IPR005151">
    <property type="entry name" value="Tail-specific_protease"/>
</dbReference>
<keyword evidence="3 7" id="KW-0963">Cytoplasm</keyword>
<dbReference type="Pfam" id="PF14684">
    <property type="entry name" value="Tricorn_C1"/>
    <property type="match status" value="1"/>
</dbReference>
<dbReference type="Gene3D" id="3.30.750.44">
    <property type="match status" value="1"/>
</dbReference>
<dbReference type="GO" id="GO:0008236">
    <property type="term" value="F:serine-type peptidase activity"/>
    <property type="evidence" value="ECO:0007669"/>
    <property type="project" value="UniProtKB-UniRule"/>
</dbReference>
<evidence type="ECO:0000256" key="5">
    <source>
        <dbReference type="ARBA" id="ARBA00022801"/>
    </source>
</evidence>
<dbReference type="PROSITE" id="PS50106">
    <property type="entry name" value="PDZ"/>
    <property type="match status" value="1"/>
</dbReference>
<feature type="region of interest" description="Disordered" evidence="9">
    <location>
        <begin position="609"/>
        <end position="634"/>
    </location>
</feature>
<dbReference type="Gene3D" id="2.120.10.60">
    <property type="entry name" value="Tricorn protease N-terminal domain"/>
    <property type="match status" value="1"/>
</dbReference>
<dbReference type="InterPro" id="IPR036034">
    <property type="entry name" value="PDZ_sf"/>
</dbReference>
<evidence type="ECO:0000256" key="3">
    <source>
        <dbReference type="ARBA" id="ARBA00022490"/>
    </source>
</evidence>
<evidence type="ECO:0000256" key="1">
    <source>
        <dbReference type="ARBA" id="ARBA00004496"/>
    </source>
</evidence>
<sequence>MSGVFFVFLSLGILFAGFGFAPSPELDDSAYPVGPAEPAPSPDGTRLAFSWAGDLWTVSAEGGIASRLTDGPAEDERPVWSPNGRTIAFARREGERRDVWILDLASGGQRQLTRHDAPESPTAFSSDGEVVFFHGGREDGVAVFQVPAKGGEIERLLPAPSRDAVLTSAGDLLFVRGEDPWWRRGGGAPSNCDLWVRRQDGAVRRLTTFSGPDLWPIATKGGRYVYYVSEESYQRNLWRLDVTNGQREQITAHRDEGVLFPRASADGRWIFYEHGGRIWKLELSDPGSGARGNPGRDPDRDPARSPDRTSDRNSIRSPEPTVEHVPTPVPIYFPERDRAEAPVIREWTSDARRLVVNGSMLYAEIGGDVFQGPVPSFALDGLDSGPAASARGDAQEFVSSDRDTLQLSPVASGGFFEEGLVLGADGTSGWVVSDRSGSRDLYRVDAAAIDAGAASTTTNVDRDRGRADSDATTGSRLQPYRQDRSDLVHPVLSPDGRYLAYVKRFDGAQLRLGDPEGGRDVEVARAVDISEPTFSPDGRWIAFTAMDETGNRDVFVASLFGSGVFDVTLHPALDRSPRFSPDGRWLFFLSDRAGSLDLWGLQLRTSFETEGASEEGAETEKQAEKEAEKETEKETAGALVAIDFDGIAFRSVQLSALLGDETTYDVGSDGRIAVIGSALGSQDLYLIAEPGADPVLATRGIDLAHVVLEGDDVWLLDARGRIRFAKGSAVARSSAVPLVEFLPTIELPFHAAATHDPRDERQSVVDRAWSELRDGFYQETLHLANWSDVRDRVRERIPGVRTRGELERLLLEMSGELNASHLGVGTPSHDPVGMLGVTVYSDDGRVRVRSVVPDGPADALGIAPGDQIFSVHGSLVDGAKALEVAAPLVAGEPVDLVWLNRKGEERRGTTRTASAETIRALRFSQDERVRSEWVRKETKGKIAYVALPTIDRESLHELRRQVELVQPKSEAIILDLRDNIGGDLPEEFLRQLDRTPLVARQPRGELRRPVPAPITRSPLAVLVGRRTGSAAEVVARGLAEDGRAVLVGETTAGSVIGADEIELGMGLRFRIPRVGWYTLQGENLEGRGVSPDVEVETSPFGAYLGSGEGFGTPAEPGVFVEKRPPGYDSDDLVLERAIELLEDRLRRR</sequence>
<evidence type="ECO:0000259" key="10">
    <source>
        <dbReference type="PROSITE" id="PS50106"/>
    </source>
</evidence>
<feature type="domain" description="PDZ" evidence="10">
    <location>
        <begin position="833"/>
        <end position="888"/>
    </location>
</feature>
<evidence type="ECO:0000256" key="6">
    <source>
        <dbReference type="ARBA" id="ARBA00022825"/>
    </source>
</evidence>
<dbReference type="SUPFAM" id="SSF50156">
    <property type="entry name" value="PDZ domain-like"/>
    <property type="match status" value="1"/>
</dbReference>
<comment type="similarity">
    <text evidence="2 7">Belongs to the peptidase S41B family.</text>
</comment>
<dbReference type="EMBL" id="JAGQHS010000005">
    <property type="protein sequence ID" value="MCA9754566.1"/>
    <property type="molecule type" value="Genomic_DNA"/>
</dbReference>
<dbReference type="GO" id="GO:0006508">
    <property type="term" value="P:proteolysis"/>
    <property type="evidence" value="ECO:0007669"/>
    <property type="project" value="UniProtKB-UniRule"/>
</dbReference>
<dbReference type="InterPro" id="IPR012393">
    <property type="entry name" value="Tricorn_protease"/>
</dbReference>
<keyword evidence="4 7" id="KW-0645">Protease</keyword>
<proteinExistence type="inferred from homology"/>
<dbReference type="PANTHER" id="PTHR43253">
    <property type="entry name" value="TRICORN PROTEASE HOMOLOG 2-RELATED"/>
    <property type="match status" value="1"/>
</dbReference>
<dbReference type="InterPro" id="IPR011042">
    <property type="entry name" value="6-blade_b-propeller_TolB-like"/>
</dbReference>
<reference evidence="11" key="1">
    <citation type="submission" date="2020-04" db="EMBL/GenBank/DDBJ databases">
        <authorList>
            <person name="Zhang T."/>
        </authorList>
    </citation>
    <scope>NUCLEOTIDE SEQUENCE</scope>
    <source>
        <strain evidence="11">HKST-UBA02</strain>
    </source>
</reference>
<evidence type="ECO:0000256" key="2">
    <source>
        <dbReference type="ARBA" id="ARBA00008524"/>
    </source>
</evidence>
<dbReference type="Proteomes" id="UP000739538">
    <property type="component" value="Unassembled WGS sequence"/>
</dbReference>
<feature type="compositionally biased region" description="Basic and acidic residues" evidence="9">
    <location>
        <begin position="460"/>
        <end position="469"/>
    </location>
</feature>
<protein>
    <recommendedName>
        <fullName evidence="7">Tricorn protease homolog</fullName>
        <ecNumber evidence="7">3.4.21.-</ecNumber>
    </recommendedName>
</protein>
<keyword evidence="6 7" id="KW-0720">Serine protease</keyword>
<dbReference type="Gene3D" id="2.120.10.30">
    <property type="entry name" value="TolB, C-terminal domain"/>
    <property type="match status" value="1"/>
</dbReference>
<dbReference type="Pfam" id="PF26549">
    <property type="entry name" value="Tricorn_N"/>
    <property type="match status" value="1"/>
</dbReference>
<evidence type="ECO:0000256" key="7">
    <source>
        <dbReference type="PIRNR" id="PIRNR036421"/>
    </source>
</evidence>
<dbReference type="SMART" id="SM00245">
    <property type="entry name" value="TSPc"/>
    <property type="match status" value="1"/>
</dbReference>
<dbReference type="SUPFAM" id="SSF69304">
    <property type="entry name" value="Tricorn protease N-terminal domain"/>
    <property type="match status" value="1"/>
</dbReference>
<dbReference type="Gene3D" id="2.30.42.10">
    <property type="match status" value="1"/>
</dbReference>
<dbReference type="Pfam" id="PF03572">
    <property type="entry name" value="Peptidase_S41"/>
    <property type="match status" value="1"/>
</dbReference>
<reference evidence="11" key="2">
    <citation type="journal article" date="2021" name="Microbiome">
        <title>Successional dynamics and alternative stable states in a saline activated sludge microbial community over 9 years.</title>
        <authorList>
            <person name="Wang Y."/>
            <person name="Ye J."/>
            <person name="Ju F."/>
            <person name="Liu L."/>
            <person name="Boyd J.A."/>
            <person name="Deng Y."/>
            <person name="Parks D.H."/>
            <person name="Jiang X."/>
            <person name="Yin X."/>
            <person name="Woodcroft B.J."/>
            <person name="Tyson G.W."/>
            <person name="Hugenholtz P."/>
            <person name="Polz M.F."/>
            <person name="Zhang T."/>
        </authorList>
    </citation>
    <scope>NUCLEOTIDE SEQUENCE</scope>
    <source>
        <strain evidence="11">HKST-UBA02</strain>
    </source>
</reference>
<dbReference type="EC" id="3.4.21.-" evidence="7"/>
<accession>A0A956SBP4</accession>
<dbReference type="GO" id="GO:0005737">
    <property type="term" value="C:cytoplasm"/>
    <property type="evidence" value="ECO:0007669"/>
    <property type="project" value="UniProtKB-SubCell"/>
</dbReference>
<gene>
    <name evidence="11" type="ORF">KDA27_02100</name>
</gene>
<feature type="active site" description="Charge relay system" evidence="8">
    <location>
        <position position="1085"/>
    </location>
</feature>
<organism evidence="11 12">
    <name type="scientific">Eiseniibacteriota bacterium</name>
    <dbReference type="NCBI Taxonomy" id="2212470"/>
    <lineage>
        <taxon>Bacteria</taxon>
        <taxon>Candidatus Eiseniibacteriota</taxon>
    </lineage>
</organism>
<keyword evidence="5 7" id="KW-0378">Hydrolase</keyword>
<dbReference type="PANTHER" id="PTHR43253:SF1">
    <property type="entry name" value="TRICORN PROTEASE HOMOLOG 2-RELATED"/>
    <property type="match status" value="1"/>
</dbReference>
<evidence type="ECO:0000256" key="8">
    <source>
        <dbReference type="PIRSR" id="PIRSR036421-1"/>
    </source>
</evidence>
<dbReference type="Gene3D" id="3.90.226.10">
    <property type="entry name" value="2-enoyl-CoA Hydratase, Chain A, domain 1"/>
    <property type="match status" value="1"/>
</dbReference>
<comment type="caution">
    <text evidence="11">The sequence shown here is derived from an EMBL/GenBank/DDBJ whole genome shotgun (WGS) entry which is preliminary data.</text>
</comment>
<dbReference type="InterPro" id="IPR001478">
    <property type="entry name" value="PDZ"/>
</dbReference>
<feature type="active site" description="Charge relay system" evidence="8">
    <location>
        <position position="821"/>
    </location>
</feature>
<evidence type="ECO:0000313" key="12">
    <source>
        <dbReference type="Proteomes" id="UP000739538"/>
    </source>
</evidence>
<dbReference type="SMART" id="SM00228">
    <property type="entry name" value="PDZ"/>
    <property type="match status" value="1"/>
</dbReference>